<feature type="non-terminal residue" evidence="1">
    <location>
        <position position="38"/>
    </location>
</feature>
<accession>A0A5J4SA71</accession>
<sequence length="38" mass="4114">MNAFLSIHRTARVLAGDAHQRREIVVAPKDAKKVLSGG</sequence>
<gene>
    <name evidence="1" type="ORF">EZS28_052344</name>
</gene>
<reference evidence="1 2" key="1">
    <citation type="submission" date="2019-03" db="EMBL/GenBank/DDBJ databases">
        <title>Single cell metagenomics reveals metabolic interactions within the superorganism composed of flagellate Streblomastix strix and complex community of Bacteroidetes bacteria on its surface.</title>
        <authorList>
            <person name="Treitli S.C."/>
            <person name="Kolisko M."/>
            <person name="Husnik F."/>
            <person name="Keeling P."/>
            <person name="Hampl V."/>
        </authorList>
    </citation>
    <scope>NUCLEOTIDE SEQUENCE [LARGE SCALE GENOMIC DNA]</scope>
    <source>
        <strain evidence="1">ST1C</strain>
    </source>
</reference>
<evidence type="ECO:0000313" key="2">
    <source>
        <dbReference type="Proteomes" id="UP000324800"/>
    </source>
</evidence>
<comment type="caution">
    <text evidence="1">The sequence shown here is derived from an EMBL/GenBank/DDBJ whole genome shotgun (WGS) entry which is preliminary data.</text>
</comment>
<dbReference type="Proteomes" id="UP000324800">
    <property type="component" value="Unassembled WGS sequence"/>
</dbReference>
<dbReference type="AlphaFoldDB" id="A0A5J4SA71"/>
<protein>
    <submittedName>
        <fullName evidence="1">Uncharacterized protein</fullName>
    </submittedName>
</protein>
<dbReference type="EMBL" id="SNRW01040566">
    <property type="protein sequence ID" value="KAA6343014.1"/>
    <property type="molecule type" value="Genomic_DNA"/>
</dbReference>
<name>A0A5J4SA71_9EUKA</name>
<evidence type="ECO:0000313" key="1">
    <source>
        <dbReference type="EMBL" id="KAA6343014.1"/>
    </source>
</evidence>
<organism evidence="1 2">
    <name type="scientific">Streblomastix strix</name>
    <dbReference type="NCBI Taxonomy" id="222440"/>
    <lineage>
        <taxon>Eukaryota</taxon>
        <taxon>Metamonada</taxon>
        <taxon>Preaxostyla</taxon>
        <taxon>Oxymonadida</taxon>
        <taxon>Streblomastigidae</taxon>
        <taxon>Streblomastix</taxon>
    </lineage>
</organism>
<proteinExistence type="predicted"/>